<dbReference type="Gene3D" id="3.30.450.20">
    <property type="entry name" value="PAS domain"/>
    <property type="match status" value="1"/>
</dbReference>
<dbReference type="InterPro" id="IPR052155">
    <property type="entry name" value="Biofilm_reg_signaling"/>
</dbReference>
<evidence type="ECO:0000313" key="6">
    <source>
        <dbReference type="Proteomes" id="UP000566711"/>
    </source>
</evidence>
<dbReference type="PROSITE" id="PS50112">
    <property type="entry name" value="PAS"/>
    <property type="match status" value="1"/>
</dbReference>
<dbReference type="InterPro" id="IPR000700">
    <property type="entry name" value="PAS-assoc_C"/>
</dbReference>
<dbReference type="PROSITE" id="PS50883">
    <property type="entry name" value="EAL"/>
    <property type="match status" value="1"/>
</dbReference>
<dbReference type="Pfam" id="PF00563">
    <property type="entry name" value="EAL"/>
    <property type="match status" value="1"/>
</dbReference>
<evidence type="ECO:0000259" key="4">
    <source>
        <dbReference type="PROSITE" id="PS50887"/>
    </source>
</evidence>
<comment type="caution">
    <text evidence="5">The sequence shown here is derived from an EMBL/GenBank/DDBJ whole genome shotgun (WGS) entry which is preliminary data.</text>
</comment>
<evidence type="ECO:0000259" key="1">
    <source>
        <dbReference type="PROSITE" id="PS50112"/>
    </source>
</evidence>
<protein>
    <submittedName>
        <fullName evidence="5">EAL domain-containing protein</fullName>
    </submittedName>
</protein>
<keyword evidence="6" id="KW-1185">Reference proteome</keyword>
<dbReference type="InterPro" id="IPR029787">
    <property type="entry name" value="Nucleotide_cyclase"/>
</dbReference>
<dbReference type="Proteomes" id="UP000566711">
    <property type="component" value="Unassembled WGS sequence"/>
</dbReference>
<dbReference type="Pfam" id="PF00990">
    <property type="entry name" value="GGDEF"/>
    <property type="match status" value="1"/>
</dbReference>
<feature type="domain" description="GGDEF" evidence="4">
    <location>
        <begin position="317"/>
        <end position="450"/>
    </location>
</feature>
<gene>
    <name evidence="5" type="ORF">H3H36_03530</name>
</gene>
<dbReference type="Pfam" id="PF00989">
    <property type="entry name" value="PAS"/>
    <property type="match status" value="1"/>
</dbReference>
<dbReference type="SMART" id="SM00052">
    <property type="entry name" value="EAL"/>
    <property type="match status" value="1"/>
</dbReference>
<dbReference type="GO" id="GO:0003824">
    <property type="term" value="F:catalytic activity"/>
    <property type="evidence" value="ECO:0007669"/>
    <property type="project" value="UniProtKB-ARBA"/>
</dbReference>
<dbReference type="InterPro" id="IPR001610">
    <property type="entry name" value="PAC"/>
</dbReference>
<organism evidence="5 6">
    <name type="scientific">Rugamonas fusca</name>
    <dbReference type="NCBI Taxonomy" id="2758568"/>
    <lineage>
        <taxon>Bacteria</taxon>
        <taxon>Pseudomonadati</taxon>
        <taxon>Pseudomonadota</taxon>
        <taxon>Betaproteobacteria</taxon>
        <taxon>Burkholderiales</taxon>
        <taxon>Oxalobacteraceae</taxon>
        <taxon>Telluria group</taxon>
        <taxon>Rugamonas</taxon>
    </lineage>
</organism>
<dbReference type="CDD" id="cd00130">
    <property type="entry name" value="PAS"/>
    <property type="match status" value="1"/>
</dbReference>
<dbReference type="GO" id="GO:0006355">
    <property type="term" value="P:regulation of DNA-templated transcription"/>
    <property type="evidence" value="ECO:0007669"/>
    <property type="project" value="InterPro"/>
</dbReference>
<dbReference type="InterPro" id="IPR000160">
    <property type="entry name" value="GGDEF_dom"/>
</dbReference>
<feature type="domain" description="PAC" evidence="2">
    <location>
        <begin position="233"/>
        <end position="285"/>
    </location>
</feature>
<dbReference type="SMART" id="SM00086">
    <property type="entry name" value="PAC"/>
    <property type="match status" value="1"/>
</dbReference>
<dbReference type="InterPro" id="IPR000014">
    <property type="entry name" value="PAS"/>
</dbReference>
<dbReference type="SMART" id="SM00091">
    <property type="entry name" value="PAS"/>
    <property type="match status" value="2"/>
</dbReference>
<dbReference type="SUPFAM" id="SSF141868">
    <property type="entry name" value="EAL domain-like"/>
    <property type="match status" value="1"/>
</dbReference>
<accession>A0A7W2I5H0</accession>
<dbReference type="Gene3D" id="3.20.20.450">
    <property type="entry name" value="EAL domain"/>
    <property type="match status" value="1"/>
</dbReference>
<name>A0A7W2I5H0_9BURK</name>
<evidence type="ECO:0000313" key="5">
    <source>
        <dbReference type="EMBL" id="MBA5604431.1"/>
    </source>
</evidence>
<dbReference type="InterPro" id="IPR043128">
    <property type="entry name" value="Rev_trsase/Diguanyl_cyclase"/>
</dbReference>
<feature type="domain" description="PAS" evidence="1">
    <location>
        <begin position="161"/>
        <end position="224"/>
    </location>
</feature>
<dbReference type="PROSITE" id="PS50113">
    <property type="entry name" value="PAC"/>
    <property type="match status" value="1"/>
</dbReference>
<dbReference type="PANTHER" id="PTHR44757">
    <property type="entry name" value="DIGUANYLATE CYCLASE DGCP"/>
    <property type="match status" value="1"/>
</dbReference>
<dbReference type="FunFam" id="3.30.70.270:FF:000001">
    <property type="entry name" value="Diguanylate cyclase domain protein"/>
    <property type="match status" value="1"/>
</dbReference>
<dbReference type="SMART" id="SM00267">
    <property type="entry name" value="GGDEF"/>
    <property type="match status" value="1"/>
</dbReference>
<dbReference type="Gene3D" id="3.30.70.270">
    <property type="match status" value="1"/>
</dbReference>
<evidence type="ECO:0000259" key="2">
    <source>
        <dbReference type="PROSITE" id="PS50113"/>
    </source>
</evidence>
<dbReference type="InterPro" id="IPR013767">
    <property type="entry name" value="PAS_fold"/>
</dbReference>
<dbReference type="SUPFAM" id="SSF55073">
    <property type="entry name" value="Nucleotide cyclase"/>
    <property type="match status" value="1"/>
</dbReference>
<evidence type="ECO:0000259" key="3">
    <source>
        <dbReference type="PROSITE" id="PS50883"/>
    </source>
</evidence>
<dbReference type="InterPro" id="IPR035965">
    <property type="entry name" value="PAS-like_dom_sf"/>
</dbReference>
<dbReference type="InterPro" id="IPR001633">
    <property type="entry name" value="EAL_dom"/>
</dbReference>
<dbReference type="NCBIfam" id="TIGR00229">
    <property type="entry name" value="sensory_box"/>
    <property type="match status" value="1"/>
</dbReference>
<dbReference type="SUPFAM" id="SSF55785">
    <property type="entry name" value="PYP-like sensor domain (PAS domain)"/>
    <property type="match status" value="2"/>
</dbReference>
<dbReference type="EMBL" id="JACEZS010000002">
    <property type="protein sequence ID" value="MBA5604431.1"/>
    <property type="molecule type" value="Genomic_DNA"/>
</dbReference>
<dbReference type="AlphaFoldDB" id="A0A7W2I5H0"/>
<dbReference type="CDD" id="cd01949">
    <property type="entry name" value="GGDEF"/>
    <property type="match status" value="1"/>
</dbReference>
<dbReference type="PROSITE" id="PS50887">
    <property type="entry name" value="GGDEF"/>
    <property type="match status" value="1"/>
</dbReference>
<dbReference type="PANTHER" id="PTHR44757:SF2">
    <property type="entry name" value="BIOFILM ARCHITECTURE MAINTENANCE PROTEIN MBAA"/>
    <property type="match status" value="1"/>
</dbReference>
<feature type="domain" description="EAL" evidence="3">
    <location>
        <begin position="459"/>
        <end position="714"/>
    </location>
</feature>
<proteinExistence type="predicted"/>
<reference evidence="5 6" key="1">
    <citation type="submission" date="2020-07" db="EMBL/GenBank/DDBJ databases">
        <title>Novel species isolated from subtropical streams in China.</title>
        <authorList>
            <person name="Lu H."/>
        </authorList>
    </citation>
    <scope>NUCLEOTIDE SEQUENCE [LARGE SCALE GENOMIC DNA]</scope>
    <source>
        <strain evidence="5 6">FT3S</strain>
    </source>
</reference>
<dbReference type="CDD" id="cd01948">
    <property type="entry name" value="EAL"/>
    <property type="match status" value="1"/>
</dbReference>
<dbReference type="NCBIfam" id="TIGR00254">
    <property type="entry name" value="GGDEF"/>
    <property type="match status" value="1"/>
</dbReference>
<dbReference type="InterPro" id="IPR035919">
    <property type="entry name" value="EAL_sf"/>
</dbReference>
<sequence>MAAALAPLAGMAVPLGDGVRAALAARAAEGLTPERLRQEQEHAYFNDIYLLAPVGYFVLGLDTTILQMNLVGADLLGVPRQNPDRVHFRNFISSRFIADFDRFVQAAINSSAPQRCDLQLLRAHEQHGFPATLRASADLGGQALRVVLELAEGKLAALERSEERFRRIVHTAEEGIWEIDDQARTSFVNPKMASMLGYTIEEMLEQPLVNFMDDEGRTILERNIARRRDGVAERHEFKFLRKDGGELWATLATNPIFDPLGQYLGALALVTDITERRQTSELIWHQANFDALTALPNRHMFQDRLRQEMKKAKREGLFLALLFIDLDGFKQVNDTLGHAQGDALLVEAARRIGACVRASDTLARLGGDEFTIILSGLDHVSSVERIAQNILANLNQPFQLGEQQGRVSASVGIALYPSDAAEPDELLRHADQAMYAAKHGGRNRYSYFTPDLQLAAQARLRIGQDLRLAQAQGQFALHYQPIVNLATGAIERAEALLRWQHPERGLLAPAEFLAQAEASGLLLELGDWVFRQAAAQARQWQARFGAGFQISVNLSPGQLRGEAALYQGWQDYVRALDLPPRSIVLEIGEGVLLDHASPVVARLRALREMGLQVALDDFGTGYSSLAHLKHFDIDYLKLDHSFVRELAADTGDLALCEAIIVMAHKLGLRVVAEGVETAVQRDLLALAQCDYAQGFVYAQAMPAADFTALAGRGLPPPAPA</sequence>